<dbReference type="PANTHER" id="PTHR10357">
    <property type="entry name" value="ALPHA-AMYLASE FAMILY MEMBER"/>
    <property type="match status" value="1"/>
</dbReference>
<protein>
    <recommendedName>
        <fullName evidence="1">Glycosyl hydrolase family 13 catalytic domain-containing protein</fullName>
    </recommendedName>
</protein>
<reference evidence="2 3" key="1">
    <citation type="submission" date="2013-02" db="EMBL/GenBank/DDBJ databases">
        <title>The Genome Sequence of Lactobacillus catenaformis F0143.</title>
        <authorList>
            <consortium name="The Broad Institute Genome Sequencing Platform"/>
            <person name="Earl A."/>
            <person name="Ward D."/>
            <person name="Feldgarden M."/>
            <person name="Gevers D."/>
            <person name="Izard J."/>
            <person name="Blanton J.M."/>
            <person name="Mathney J."/>
            <person name="Dewhirst F.E."/>
            <person name="Young S.K."/>
            <person name="Zeng Q."/>
            <person name="Gargeya S."/>
            <person name="Fitzgerald M."/>
            <person name="Haas B."/>
            <person name="Abouelleil A."/>
            <person name="Alvarado L."/>
            <person name="Arachchi H.M."/>
            <person name="Berlin A."/>
            <person name="Chapman S.B."/>
            <person name="Gearin G."/>
            <person name="Goldberg J."/>
            <person name="Griggs A."/>
            <person name="Gujja S."/>
            <person name="Hansen M."/>
            <person name="Heiman D."/>
            <person name="Howarth C."/>
            <person name="Larimer J."/>
            <person name="Lui A."/>
            <person name="MacDonald P.J.P."/>
            <person name="McCowen C."/>
            <person name="Montmayeur A."/>
            <person name="Murphy C."/>
            <person name="Neiman D."/>
            <person name="Pearson M."/>
            <person name="Priest M."/>
            <person name="Roberts A."/>
            <person name="Saif S."/>
            <person name="Shea T."/>
            <person name="Sisk P."/>
            <person name="Stolte C."/>
            <person name="Sykes S."/>
            <person name="Wortman J."/>
            <person name="Nusbaum C."/>
            <person name="Birren B."/>
        </authorList>
    </citation>
    <scope>NUCLEOTIDE SEQUENCE [LARGE SCALE GENOMIC DNA]</scope>
    <source>
        <strain evidence="2 3">OT 569</strain>
    </source>
</reference>
<dbReference type="Gene3D" id="1.10.1740.10">
    <property type="match status" value="1"/>
</dbReference>
<dbReference type="BioCyc" id="ECAT999415-HMP:GTTI-1079-MONOMER"/>
<dbReference type="SMART" id="SM00642">
    <property type="entry name" value="Aamy"/>
    <property type="match status" value="1"/>
</dbReference>
<dbReference type="Gene3D" id="3.20.20.80">
    <property type="entry name" value="Glycosidases"/>
    <property type="match status" value="1"/>
</dbReference>
<dbReference type="Gene3D" id="3.90.400.10">
    <property type="entry name" value="Oligo-1,6-glucosidase, Domain 2"/>
    <property type="match status" value="1"/>
</dbReference>
<dbReference type="GO" id="GO:0047669">
    <property type="term" value="F:amylosucrase activity"/>
    <property type="evidence" value="ECO:0007669"/>
    <property type="project" value="InterPro"/>
</dbReference>
<dbReference type="STRING" id="999415.HMPREF9943_01053"/>
<dbReference type="EMBL" id="AGEJ01000018">
    <property type="protein sequence ID" value="EMD16499.1"/>
    <property type="molecule type" value="Genomic_DNA"/>
</dbReference>
<gene>
    <name evidence="2" type="ORF">HMPREF9943_01053</name>
</gene>
<dbReference type="InterPro" id="IPR006047">
    <property type="entry name" value="GH13_cat_dom"/>
</dbReference>
<dbReference type="eggNOG" id="COG0366">
    <property type="taxonomic scope" value="Bacteria"/>
</dbReference>
<organism evidence="2 3">
    <name type="scientific">Eggerthia catenaformis OT 569 = DSM 20559</name>
    <dbReference type="NCBI Taxonomy" id="999415"/>
    <lineage>
        <taxon>Bacteria</taxon>
        <taxon>Bacillati</taxon>
        <taxon>Bacillota</taxon>
        <taxon>Erysipelotrichia</taxon>
        <taxon>Erysipelotrichales</taxon>
        <taxon>Coprobacillaceae</taxon>
        <taxon>Eggerthia</taxon>
    </lineage>
</organism>
<keyword evidence="3" id="KW-1185">Reference proteome</keyword>
<dbReference type="PANTHER" id="PTHR10357:SF213">
    <property type="entry name" value="ALPHA AMYLASE CATALYTIC REGION"/>
    <property type="match status" value="1"/>
</dbReference>
<proteinExistence type="predicted"/>
<dbReference type="CDD" id="cd11324">
    <property type="entry name" value="AmyAc_Amylosucrase"/>
    <property type="match status" value="1"/>
</dbReference>
<dbReference type="InterPro" id="IPR017853">
    <property type="entry name" value="GH"/>
</dbReference>
<feature type="domain" description="Glycosyl hydrolase family 13 catalytic" evidence="1">
    <location>
        <begin position="75"/>
        <end position="527"/>
    </location>
</feature>
<dbReference type="InterPro" id="IPR045857">
    <property type="entry name" value="O16G_dom_2"/>
</dbReference>
<dbReference type="RefSeq" id="WP_004802811.1">
    <property type="nucleotide sequence ID" value="NZ_KB446648.1"/>
</dbReference>
<sequence>MSIKYDKVFEKRLNKHYDELKWLYIELFHDENAFDYFCSMLAKYYNDRSVLLKKMDRKREKNPSWYQGHELLGMLMYTNAFAGTLQGVRDHLDYIKECGVNYLHLMPIMETPIGRSDGGYAVSDFGKVQPALGTMNDLLELTNDCHNNGISVCLDFVMNHTSEDHEWARRARNGEKEYQDRYFFYDSWDIPNEYEKTVPQVFPQTAPGNFSWNEETHKIVMTTFYPYQWDLNYANPVVFNDMTANMLNLCNHGIDIIRLDAVPYIWKEIGTTCRNLPQVHSLVRLMRMTTEIVCPGTLLLGEVVMDPSKVIPYFGTVEKPECHMLYNVTTMASTWHTVATRDVHLLKHQLETVFALPNQYTFLNYLRCHDDIGWGLEYDFLKQFGIEEVSHKKYLNDYLTGRGYNSDARGELYNDDPRLGDARLVGMTASLVGIEAADFERDENKLERSIRYDVMLHAFLFTQSGIPVLYSGDEIGQINDWSYHDNPLKWDDSRYLHRGDMNWEHASLRHDLSTRQGKLYSQLTQIRKIREKYDVFDSHGDTWVIETYNDHILGIGRYYKGQVLIGLFNFSANDETAWINEEGNYIDLLTGDSREAKAVNIPAQDFVWLFHEYKEGTESE</sequence>
<evidence type="ECO:0000313" key="3">
    <source>
        <dbReference type="Proteomes" id="UP000011758"/>
    </source>
</evidence>
<evidence type="ECO:0000313" key="2">
    <source>
        <dbReference type="EMBL" id="EMD16499.1"/>
    </source>
</evidence>
<dbReference type="Pfam" id="PF00128">
    <property type="entry name" value="Alpha-amylase"/>
    <property type="match status" value="1"/>
</dbReference>
<dbReference type="GO" id="GO:0005975">
    <property type="term" value="P:carbohydrate metabolic process"/>
    <property type="evidence" value="ECO:0007669"/>
    <property type="project" value="InterPro"/>
</dbReference>
<dbReference type="OrthoDB" id="9805159at2"/>
<dbReference type="AlphaFoldDB" id="M2PLT8"/>
<dbReference type="InterPro" id="IPR044077">
    <property type="entry name" value="Amylosucrase"/>
</dbReference>
<dbReference type="SUPFAM" id="SSF51445">
    <property type="entry name" value="(Trans)glycosidases"/>
    <property type="match status" value="1"/>
</dbReference>
<dbReference type="Proteomes" id="UP000011758">
    <property type="component" value="Unassembled WGS sequence"/>
</dbReference>
<name>M2PLT8_9FIRM</name>
<accession>M2PLT8</accession>
<evidence type="ECO:0000259" key="1">
    <source>
        <dbReference type="SMART" id="SM00642"/>
    </source>
</evidence>
<comment type="caution">
    <text evidence="2">The sequence shown here is derived from an EMBL/GenBank/DDBJ whole genome shotgun (WGS) entry which is preliminary data.</text>
</comment>
<dbReference type="PATRIC" id="fig|999415.3.peg.1064"/>